<feature type="domain" description="Probable transposase IS891/IS1136/IS1341" evidence="8">
    <location>
        <begin position="164"/>
        <end position="277"/>
    </location>
</feature>
<dbReference type="GO" id="GO:0006310">
    <property type="term" value="P:DNA recombination"/>
    <property type="evidence" value="ECO:0007669"/>
    <property type="project" value="UniProtKB-KW"/>
</dbReference>
<sequence>MIINKAYKFRIYPNKAQATLINKTIGCSRFVFNHFLSLWDNAYKETGKGLTYGTCSAKLPAMKKEFVWLKEVDSIAIQSSVRNLADAYTRFFKKQNSSPCFKSKKNNVQSYTTKQTNENIAVVGNKMKLPKLGLVRFAKSREVKGRILNATVRRNPSGRYFVSLLVETEVQELPKTLSYIGMDVGLKDFAILSDGTTYKNPKFFRSLEEKLAKVQRVLSRRMKGSSRWNKQRIKVARIHEYIMNSRKDYLDKISTEIIKNHDVIGIEDLQVSNMLKNHKLAKAISEVSWSQFRTMLEYKAKWYGKQVIVVSKTFASSQLCSCCGYQNKDVKNLNLRKWECPSCSTHHDRDINASINLKNEAIRLLTARTAEIA</sequence>
<dbReference type="NCBIfam" id="TIGR01766">
    <property type="entry name" value="IS200/IS605 family accessory protein TnpB-like domain"/>
    <property type="match status" value="1"/>
</dbReference>
<dbReference type="Pfam" id="PF12323">
    <property type="entry name" value="HTH_OrfB_IS605"/>
    <property type="match status" value="1"/>
</dbReference>
<dbReference type="GO" id="GO:0046872">
    <property type="term" value="F:metal ion binding"/>
    <property type="evidence" value="ECO:0007669"/>
    <property type="project" value="UniProtKB-KW"/>
</dbReference>
<dbReference type="InterPro" id="IPR051399">
    <property type="entry name" value="RNA-guided_DNA_endo/Transpos"/>
</dbReference>
<dbReference type="GO" id="GO:0003677">
    <property type="term" value="F:DNA binding"/>
    <property type="evidence" value="ECO:0007669"/>
    <property type="project" value="UniProtKB-KW"/>
</dbReference>
<dbReference type="EMBL" id="MKZQ01000034">
    <property type="protein sequence ID" value="PJN70342.1"/>
    <property type="molecule type" value="Genomic_DNA"/>
</dbReference>
<dbReference type="AlphaFoldDB" id="A0AAP8KUA5"/>
<keyword evidence="3" id="KW-0815">Transposition</keyword>
<dbReference type="InterPro" id="IPR001959">
    <property type="entry name" value="Transposase"/>
</dbReference>
<evidence type="ECO:0000256" key="1">
    <source>
        <dbReference type="ARBA" id="ARBA00008761"/>
    </source>
</evidence>
<dbReference type="InterPro" id="IPR021027">
    <property type="entry name" value="Transposase_put_HTH"/>
</dbReference>
<feature type="domain" description="Transposase putative helix-turn-helix" evidence="10">
    <location>
        <begin position="1"/>
        <end position="48"/>
    </location>
</feature>
<dbReference type="Proteomes" id="UP000596196">
    <property type="component" value="Plasmid unnamed2"/>
</dbReference>
<evidence type="ECO:0000256" key="2">
    <source>
        <dbReference type="ARBA" id="ARBA00011044"/>
    </source>
</evidence>
<evidence type="ECO:0000313" key="11">
    <source>
        <dbReference type="EMBL" id="PJN70342.1"/>
    </source>
</evidence>
<dbReference type="EMBL" id="CP065876">
    <property type="protein sequence ID" value="QQA13739.1"/>
    <property type="molecule type" value="Genomic_DNA"/>
</dbReference>
<evidence type="ECO:0000313" key="13">
    <source>
        <dbReference type="Proteomes" id="UP000236165"/>
    </source>
</evidence>
<dbReference type="NCBIfam" id="NF040570">
    <property type="entry name" value="guided_TnpB"/>
    <property type="match status" value="1"/>
</dbReference>
<evidence type="ECO:0000259" key="10">
    <source>
        <dbReference type="Pfam" id="PF12323"/>
    </source>
</evidence>
<evidence type="ECO:0000256" key="7">
    <source>
        <dbReference type="ARBA" id="ARBA00023172"/>
    </source>
</evidence>
<proteinExistence type="inferred from homology"/>
<evidence type="ECO:0000256" key="5">
    <source>
        <dbReference type="ARBA" id="ARBA00022833"/>
    </source>
</evidence>
<comment type="similarity">
    <text evidence="2">In the N-terminal section; belongs to the transposase 2 family.</text>
</comment>
<dbReference type="InterPro" id="IPR010095">
    <property type="entry name" value="Cas12f1-like_TNB"/>
</dbReference>
<evidence type="ECO:0000256" key="3">
    <source>
        <dbReference type="ARBA" id="ARBA00022578"/>
    </source>
</evidence>
<evidence type="ECO:0000259" key="9">
    <source>
        <dbReference type="Pfam" id="PF07282"/>
    </source>
</evidence>
<accession>A0AAP8KUA5</accession>
<protein>
    <submittedName>
        <fullName evidence="12">Transposase</fullName>
    </submittedName>
</protein>
<comment type="similarity">
    <text evidence="1">In the C-terminal section; belongs to the transposase 35 family.</text>
</comment>
<dbReference type="KEGG" id="bmyo:BG05_5618"/>
<geneLocation type="plasmid" evidence="12 14">
    <name>unnamed2</name>
</geneLocation>
<keyword evidence="7" id="KW-0233">DNA recombination</keyword>
<keyword evidence="6" id="KW-0238">DNA-binding</keyword>
<feature type="domain" description="Cas12f1-like TNB" evidence="9">
    <location>
        <begin position="289"/>
        <end position="357"/>
    </location>
</feature>
<evidence type="ECO:0000259" key="8">
    <source>
        <dbReference type="Pfam" id="PF01385"/>
    </source>
</evidence>
<evidence type="ECO:0000313" key="12">
    <source>
        <dbReference type="EMBL" id="QQA13739.1"/>
    </source>
</evidence>
<dbReference type="PANTHER" id="PTHR30405:SF25">
    <property type="entry name" value="RNA-GUIDED DNA ENDONUCLEASE INSQ-RELATED"/>
    <property type="match status" value="1"/>
</dbReference>
<name>A0AAP8KUA5_BACMY</name>
<gene>
    <name evidence="11" type="ORF">BACWE_27480</name>
    <name evidence="12" type="ORF">I6G81_00650</name>
</gene>
<dbReference type="NCBIfam" id="NF038281">
    <property type="entry name" value="IS200_TnpB"/>
    <property type="match status" value="1"/>
</dbReference>
<evidence type="ECO:0000313" key="14">
    <source>
        <dbReference type="Proteomes" id="UP000596196"/>
    </source>
</evidence>
<keyword evidence="5" id="KW-0862">Zinc</keyword>
<dbReference type="InterPro" id="IPR053522">
    <property type="entry name" value="RNA-guided_endonuclease_TnpB"/>
</dbReference>
<reference evidence="12 14" key="2">
    <citation type="submission" date="2020-12" db="EMBL/GenBank/DDBJ databases">
        <title>FDA dAtabase for Regulatory Grade micrObial Sequences (FDA-ARGOS): Supporting development and validation of Infectious Disease Dx tests.</title>
        <authorList>
            <person name="Nelson B."/>
            <person name="Plummer A."/>
            <person name="Tallon L."/>
            <person name="Sadzewicz L."/>
            <person name="Zhao X."/>
            <person name="Boylan J."/>
            <person name="Ott S."/>
            <person name="Bowen H."/>
            <person name="Vavikolanu K."/>
            <person name="Mehta A."/>
            <person name="Aluvathingal J."/>
            <person name="Nadendla S."/>
            <person name="Myers T."/>
            <person name="Yan Y."/>
            <person name="Sichtig H."/>
        </authorList>
    </citation>
    <scope>NUCLEOTIDE SEQUENCE [LARGE SCALE GENOMIC DNA]</scope>
    <source>
        <strain evidence="12 14">FDAARGOS_924</strain>
        <plasmid evidence="12 14">unnamed2</plasmid>
    </source>
</reference>
<reference evidence="11 13" key="1">
    <citation type="submission" date="2016-10" db="EMBL/GenBank/DDBJ databases">
        <title>Genome Sequence of Bacillus weihenstephanensis GM6LP.</title>
        <authorList>
            <person name="Poehlein A."/>
            <person name="Wemheuer F."/>
            <person name="Hollensteiner J."/>
            <person name="Wemheuer B."/>
        </authorList>
    </citation>
    <scope>NUCLEOTIDE SEQUENCE [LARGE SCALE GENOMIC DNA]</scope>
    <source>
        <strain evidence="11 13">GM6LP</strain>
    </source>
</reference>
<dbReference type="Proteomes" id="UP000236165">
    <property type="component" value="Unassembled WGS sequence"/>
</dbReference>
<dbReference type="Pfam" id="PF01385">
    <property type="entry name" value="OrfB_IS605"/>
    <property type="match status" value="1"/>
</dbReference>
<organism evidence="11 13">
    <name type="scientific">Bacillus mycoides</name>
    <dbReference type="NCBI Taxonomy" id="1405"/>
    <lineage>
        <taxon>Bacteria</taxon>
        <taxon>Bacillati</taxon>
        <taxon>Bacillota</taxon>
        <taxon>Bacilli</taxon>
        <taxon>Bacillales</taxon>
        <taxon>Bacillaceae</taxon>
        <taxon>Bacillus</taxon>
        <taxon>Bacillus cereus group</taxon>
    </lineage>
</organism>
<evidence type="ECO:0000256" key="6">
    <source>
        <dbReference type="ARBA" id="ARBA00023125"/>
    </source>
</evidence>
<dbReference type="GO" id="GO:0032196">
    <property type="term" value="P:transposition"/>
    <property type="evidence" value="ECO:0007669"/>
    <property type="project" value="UniProtKB-KW"/>
</dbReference>
<keyword evidence="4" id="KW-0479">Metal-binding</keyword>
<dbReference type="RefSeq" id="WP_041867962.1">
    <property type="nucleotide sequence ID" value="NZ_CP009691.1"/>
</dbReference>
<keyword evidence="14" id="KW-1185">Reference proteome</keyword>
<dbReference type="Pfam" id="PF07282">
    <property type="entry name" value="Cas12f1-like_TNB"/>
    <property type="match status" value="1"/>
</dbReference>
<dbReference type="PANTHER" id="PTHR30405">
    <property type="entry name" value="TRANSPOSASE"/>
    <property type="match status" value="1"/>
</dbReference>
<evidence type="ECO:0000256" key="4">
    <source>
        <dbReference type="ARBA" id="ARBA00022723"/>
    </source>
</evidence>
<keyword evidence="12" id="KW-0614">Plasmid</keyword>